<evidence type="ECO:0000313" key="2">
    <source>
        <dbReference type="Proteomes" id="UP001524944"/>
    </source>
</evidence>
<dbReference type="EMBL" id="JANPWE010000004">
    <property type="protein sequence ID" value="MCR6545715.1"/>
    <property type="molecule type" value="Genomic_DNA"/>
</dbReference>
<gene>
    <name evidence="1" type="ORF">NVS47_09370</name>
</gene>
<proteinExistence type="predicted"/>
<sequence>MMRHLRLTNEAEPFLVRLEDNTVAVNENTGLKQLCPTLNRLVFHVVVLPGSTIQLRNPRRLNAEQIQIKILNLEEVMDTSYIEVSLPFGEKEGDLTNQEDIRLSLQKGWSASKWRVVEGNLSCKISYEGSLLKLDALGYLSFALTDLISYAPPGVSLIQLTFFNLGNDALARRIYKDFPVYKKPAKPQIHSLAPMHPVILPGAEAIFNWQVSAVQTARISPGEFLITQGAAEYRRVLQKPQEFFMLAQGHEESVTSSAHVYMVPPFIKSFGLNADKDKVTWDTAHAAEVRYMGEVKEGASGESPVSADQEKAVLSCAGYRCPIERSIYFPKSYPEIKVLEKTILDFGPYKILQLNWEAEALQSLIFIIGEPSDIDSQQVDQGTKGGWEFPLAAIPPISAIGKKSDGTTFQIPL</sequence>
<protein>
    <submittedName>
        <fullName evidence="1">Uncharacterized protein</fullName>
    </submittedName>
</protein>
<dbReference type="Proteomes" id="UP001524944">
    <property type="component" value="Unassembled WGS sequence"/>
</dbReference>
<evidence type="ECO:0000313" key="1">
    <source>
        <dbReference type="EMBL" id="MCR6545715.1"/>
    </source>
</evidence>
<keyword evidence="2" id="KW-1185">Reference proteome</keyword>
<name>A0ABT1Y4C1_9FIRM</name>
<organism evidence="1 2">
    <name type="scientific">Dehalobacterium formicoaceticum</name>
    <dbReference type="NCBI Taxonomy" id="51515"/>
    <lineage>
        <taxon>Bacteria</taxon>
        <taxon>Bacillati</taxon>
        <taxon>Bacillota</taxon>
        <taxon>Clostridia</taxon>
        <taxon>Eubacteriales</taxon>
        <taxon>Peptococcaceae</taxon>
        <taxon>Dehalobacterium</taxon>
    </lineage>
</organism>
<accession>A0ABT1Y4C1</accession>
<comment type="caution">
    <text evidence="1">The sequence shown here is derived from an EMBL/GenBank/DDBJ whole genome shotgun (WGS) entry which is preliminary data.</text>
</comment>
<reference evidence="1 2" key="1">
    <citation type="submission" date="2022-08" db="EMBL/GenBank/DDBJ databases">
        <title>Proteogenomics of the novel Dehalobacterium formicoaceticum strain EZ94 highlights a key role of methyltransferases during anaerobic dichloromethane degradation.</title>
        <authorList>
            <person name="Wasmund K."/>
        </authorList>
    </citation>
    <scope>NUCLEOTIDE SEQUENCE [LARGE SCALE GENOMIC DNA]</scope>
    <source>
        <strain evidence="1 2">EZ94</strain>
    </source>
</reference>
<dbReference type="RefSeq" id="WP_257913292.1">
    <property type="nucleotide sequence ID" value="NZ_JANPWE010000004.1"/>
</dbReference>